<dbReference type="EMBL" id="BLLF01000958">
    <property type="protein sequence ID" value="GFH16186.1"/>
    <property type="molecule type" value="Genomic_DNA"/>
</dbReference>
<reference evidence="5 6" key="1">
    <citation type="submission" date="2020-02" db="EMBL/GenBank/DDBJ databases">
        <title>Draft genome sequence of Haematococcus lacustris strain NIES-144.</title>
        <authorList>
            <person name="Morimoto D."/>
            <person name="Nakagawa S."/>
            <person name="Yoshida T."/>
            <person name="Sawayama S."/>
        </authorList>
    </citation>
    <scope>NUCLEOTIDE SEQUENCE [LARGE SCALE GENOMIC DNA]</scope>
    <source>
        <strain evidence="5 6">NIES-144</strain>
    </source>
</reference>
<dbReference type="Proteomes" id="UP000485058">
    <property type="component" value="Unassembled WGS sequence"/>
</dbReference>
<dbReference type="PANTHER" id="PTHR12446">
    <property type="entry name" value="TESMIN/TSO1-RELATED"/>
    <property type="match status" value="1"/>
</dbReference>
<dbReference type="PROSITE" id="PS51634">
    <property type="entry name" value="CRC"/>
    <property type="match status" value="1"/>
</dbReference>
<evidence type="ECO:0000313" key="6">
    <source>
        <dbReference type="Proteomes" id="UP000485058"/>
    </source>
</evidence>
<evidence type="ECO:0000259" key="4">
    <source>
        <dbReference type="PROSITE" id="PS51634"/>
    </source>
</evidence>
<dbReference type="InterPro" id="IPR005172">
    <property type="entry name" value="CRC"/>
</dbReference>
<feature type="non-terminal residue" evidence="5">
    <location>
        <position position="1"/>
    </location>
</feature>
<comment type="similarity">
    <text evidence="2">Belongs to the lin-54 family.</text>
</comment>
<dbReference type="SMART" id="SM01114">
    <property type="entry name" value="CXC"/>
    <property type="match status" value="2"/>
</dbReference>
<dbReference type="PANTHER" id="PTHR12446:SF34">
    <property type="entry name" value="PROTEIN LIN-54 HOMOLOG"/>
    <property type="match status" value="1"/>
</dbReference>
<keyword evidence="3" id="KW-0539">Nucleus</keyword>
<name>A0A699ZAC7_HAELA</name>
<dbReference type="InterPro" id="IPR033467">
    <property type="entry name" value="Tesmin/TSO1-like_CXC"/>
</dbReference>
<feature type="non-terminal residue" evidence="5">
    <location>
        <position position="241"/>
    </location>
</feature>
<gene>
    <name evidence="5" type="ORF">HaLaN_12561</name>
</gene>
<dbReference type="GO" id="GO:0005634">
    <property type="term" value="C:nucleus"/>
    <property type="evidence" value="ECO:0007669"/>
    <property type="project" value="UniProtKB-SubCell"/>
</dbReference>
<evidence type="ECO:0000256" key="1">
    <source>
        <dbReference type="ARBA" id="ARBA00004123"/>
    </source>
</evidence>
<sequence>MMMRQLPCRKHSPERHMMSQELPLLGLPYGLAPFCLDMALPAFPALLSAVPLPPVAGPPRTCHCKKSQCLKLYCDCFAAGTFCSGCACLSCLNGPQHAAQVEEKRRCIMQRDPQAFTRKIQADSQAGSERHKRGCNCKRSHCLKKYCECFQGAVRCGANCKCLDCMNQADPEPPSGPSCPPYAPAPSSCLPSRPLHWLDPSWPQQQVGLGLPPLPSGPLAALSMHVKLEQVAVPPAVALSD</sequence>
<protein>
    <submittedName>
        <fullName evidence="5">CRC domain-containing protein</fullName>
    </submittedName>
</protein>
<evidence type="ECO:0000256" key="2">
    <source>
        <dbReference type="ARBA" id="ARBA00007267"/>
    </source>
</evidence>
<dbReference type="GO" id="GO:0006355">
    <property type="term" value="P:regulation of DNA-templated transcription"/>
    <property type="evidence" value="ECO:0007669"/>
    <property type="project" value="TreeGrafter"/>
</dbReference>
<comment type="caution">
    <text evidence="5">The sequence shown here is derived from an EMBL/GenBank/DDBJ whole genome shotgun (WGS) entry which is preliminary data.</text>
</comment>
<dbReference type="AlphaFoldDB" id="A0A699ZAC7"/>
<accession>A0A699ZAC7</accession>
<evidence type="ECO:0000256" key="3">
    <source>
        <dbReference type="ARBA" id="ARBA00023242"/>
    </source>
</evidence>
<organism evidence="5 6">
    <name type="scientific">Haematococcus lacustris</name>
    <name type="common">Green alga</name>
    <name type="synonym">Haematococcus pluvialis</name>
    <dbReference type="NCBI Taxonomy" id="44745"/>
    <lineage>
        <taxon>Eukaryota</taxon>
        <taxon>Viridiplantae</taxon>
        <taxon>Chlorophyta</taxon>
        <taxon>core chlorophytes</taxon>
        <taxon>Chlorophyceae</taxon>
        <taxon>CS clade</taxon>
        <taxon>Chlamydomonadales</taxon>
        <taxon>Haematococcaceae</taxon>
        <taxon>Haematococcus</taxon>
    </lineage>
</organism>
<dbReference type="Pfam" id="PF03638">
    <property type="entry name" value="TCR"/>
    <property type="match status" value="2"/>
</dbReference>
<proteinExistence type="inferred from homology"/>
<keyword evidence="6" id="KW-1185">Reference proteome</keyword>
<comment type="subcellular location">
    <subcellularLocation>
        <location evidence="1">Nucleus</location>
    </subcellularLocation>
</comment>
<dbReference type="InterPro" id="IPR028307">
    <property type="entry name" value="Lin-54_fam"/>
</dbReference>
<evidence type="ECO:0000313" key="5">
    <source>
        <dbReference type="EMBL" id="GFH16186.1"/>
    </source>
</evidence>
<feature type="domain" description="CRC" evidence="4">
    <location>
        <begin position="58"/>
        <end position="170"/>
    </location>
</feature>